<dbReference type="InterPro" id="IPR027417">
    <property type="entry name" value="P-loop_NTPase"/>
</dbReference>
<evidence type="ECO:0000313" key="1">
    <source>
        <dbReference type="EMBL" id="MBL7253060.1"/>
    </source>
</evidence>
<dbReference type="Proteomes" id="UP000598996">
    <property type="component" value="Unassembled WGS sequence"/>
</dbReference>
<dbReference type="SUPFAM" id="SSF52540">
    <property type="entry name" value="P-loop containing nucleoside triphosphate hydrolases"/>
    <property type="match status" value="1"/>
</dbReference>
<organism evidence="1 2">
    <name type="scientific">Paractinoplanes lichenicola</name>
    <dbReference type="NCBI Taxonomy" id="2802976"/>
    <lineage>
        <taxon>Bacteria</taxon>
        <taxon>Bacillati</taxon>
        <taxon>Actinomycetota</taxon>
        <taxon>Actinomycetes</taxon>
        <taxon>Micromonosporales</taxon>
        <taxon>Micromonosporaceae</taxon>
        <taxon>Paractinoplanes</taxon>
    </lineage>
</organism>
<proteinExistence type="predicted"/>
<dbReference type="SUPFAM" id="SSF48452">
    <property type="entry name" value="TPR-like"/>
    <property type="match status" value="1"/>
</dbReference>
<evidence type="ECO:0000313" key="2">
    <source>
        <dbReference type="Proteomes" id="UP000598996"/>
    </source>
</evidence>
<reference evidence="1 2" key="1">
    <citation type="submission" date="2021-01" db="EMBL/GenBank/DDBJ databases">
        <title>Actinoplanes sp. nov. LDG1-01 isolated from lichen.</title>
        <authorList>
            <person name="Saeng-In P."/>
            <person name="Phongsopitanun W."/>
            <person name="Kanchanasin P."/>
            <person name="Yuki M."/>
            <person name="Kudo T."/>
            <person name="Ohkuma M."/>
            <person name="Tanasupawat S."/>
        </authorList>
    </citation>
    <scope>NUCLEOTIDE SEQUENCE [LARGE SCALE GENOMIC DNA]</scope>
    <source>
        <strain evidence="1 2">LDG1-01</strain>
    </source>
</reference>
<dbReference type="InterPro" id="IPR011990">
    <property type="entry name" value="TPR-like_helical_dom_sf"/>
</dbReference>
<keyword evidence="2" id="KW-1185">Reference proteome</keyword>
<dbReference type="RefSeq" id="WP_202989397.1">
    <property type="nucleotide sequence ID" value="NZ_JAENHO010000001.1"/>
</dbReference>
<dbReference type="Gene3D" id="1.25.40.10">
    <property type="entry name" value="Tetratricopeptide repeat domain"/>
    <property type="match status" value="1"/>
</dbReference>
<dbReference type="Gene3D" id="3.40.50.1460">
    <property type="match status" value="1"/>
</dbReference>
<comment type="caution">
    <text evidence="1">The sequence shown here is derived from an EMBL/GenBank/DDBJ whole genome shotgun (WGS) entry which is preliminary data.</text>
</comment>
<name>A0ABS1VEE4_9ACTN</name>
<gene>
    <name evidence="1" type="ORF">JKJ07_01920</name>
</gene>
<protein>
    <submittedName>
        <fullName evidence="1">Uncharacterized protein</fullName>
    </submittedName>
</protein>
<sequence>MTGPLAVAVANGDYATLAKLVRAVPDATSLIGLLEDQHGFGGVVLADMRRGALLDEIDSVLPKRAMPGATLILLWTGHGEIGPDGRLKLLVRTTDTADDEIATAGKLGEWATRTGARQVLVVVDTCYSGGGVVDAVAMADAVLAGRADTEWAWFGVVAASRGDEPARSGALARDLTRLLTHGPTSDELRIRWNAYREQIRGDDLIDALLKDWSEPRHSPQPAAIGNAWPMFRNPLHRPRATHVVVEHLLQAARSSSTTDNFFTGRERILTRVVAWLCRGTPGLYVVTGPPGSGKSAILGRIVSLSVPDERNRLGPLAAELDPGEHSVDAHLHARGLDVKSAVETLVRQLGLPPEAGVYDLLALAARRRADGEPLTVAIDGLDEAGDLECRNIAVQVVEPLAREALVLIGSREISGGVGEPGLLALLGAPAETVNLGQWVEETMHDVRRYVVRRLHEISASMDPAQVADEILRTARAADPAREGPFLLARLITSQLRAVPVDTSGRDWQTQLAGSVEAALEADLERTVLTVNGREHPTAARELLRALCCAHGNGLPADDVWPAIVTALSPTGVRYTRDDVYALLLALGRHIVVGTTRGQAVYRVAHQRLIDHLLPTLGKGVGRALPPTMAWPVAEAVAGLYQQLLDEGQEPDRHAYLWLYAWRHLADADLPGLALLRTFVDRDRDAFLPDLSMAIDLVANRSFLASRSDAVSLHEESVQLHRDLGDRIDLAASLFELATVRAVAGDTEGAEDAAAEASELARQAHDDPAGRRVLAGSLSALALAQLRSGHPAAAERSVVEAITLIETPDSDRPEHVNVAALSNACVILAMAAMLQGDLDQADEVSRRAVDVLDKLAESNELVESGRYDFLLLDALVVRARLELVRILDTPADGASTTPGSTAAERIAKYYRRNGPTGSIADIVIAEGMRMLALGIWFATTYRGARPGPFSTSELLDSAIGLVMPFAEGSLDAAVVLAGCLTQRVRLATSPNLARALEDLELAERHLRRFEVSNPLVALQLGDTMNEQVKTGLSAGVADLPTLIERQTEAAKMLNLNLTVARVPRIIALESLAQLHNMAGQPDESVAVRELATATRREMLDGSEQATIGLAATLSDVAAVISATRPLEAITYIAEALDLLEPFRNASPTVISLRGLLELNRSIAQVGIDLLADARGSVERALELLDTDDLPIMPAIRALALAHAASLDLKDHHAELALRRIRRAVEVFDDPMVEPDSPSRIPLMRIILGQALRETGSEAEGLEQLNAGINALRDQLSDNDLSVMLLAIGLNTAGAAVWDKVLADLGDQPVVAAMLLARRIRPPAEAALTVRDVRAALTATDSDPTARRGVHYLARQQRARDPKSFETAWTATGDKIPEWIRIDPALHHLVVAWWNQPTWAQSRTYLLEKPELLAPATDMLLEELRSVGLDDDTVDLHLELRADAAARGVEAAYAPLLSAALVDEWMSADDSEAFLAEHYDELLGPGVAAAVAGRAAAGDPGSKAAEAVLVLTRRADQSVAFRVLEDAEYGVTLLQPAWRSVDVERLAAIATLCLHTSSAADPNGRLATVALAISRAILGDPDEAAELVSSALAEVTDADERGRLIAAVSDALAFQPESQDSLFRLLQATRPAADQ</sequence>
<accession>A0ABS1VEE4</accession>
<dbReference type="EMBL" id="JAENHO010000001">
    <property type="protein sequence ID" value="MBL7253060.1"/>
    <property type="molecule type" value="Genomic_DNA"/>
</dbReference>